<protein>
    <submittedName>
        <fullName evidence="3">Universal stress protein</fullName>
    </submittedName>
</protein>
<dbReference type="RefSeq" id="WP_173417632.1">
    <property type="nucleotide sequence ID" value="NZ_CP054139.1"/>
</dbReference>
<sequence>MKTIVIATDFSEGSKDAARYGYHLARQVRSNILLCHAIIIPAEIPQAGMVFWQDEEYELLLEDSASALHEFKEMLDSSLPATGFRPVISCKSQPGIMADVVKALAATPDNELIVSGTHQGRVFNNLLLGNHASNMIDNADKPVLMVSPGTEFRPIKKIAYATEFKDPENDLQHIYQLVYWAKQLNAEVLLVHICNEKKESPVLKEMIADYLVGISNNADYPNIYYRLIRNDRVDEGLDWICDHGQIDMLAMVHQHHNLFGELFAHSHTKQMADHLQLPLLVFPGTKS</sequence>
<reference evidence="3 4" key="1">
    <citation type="submission" date="2020-05" db="EMBL/GenBank/DDBJ databases">
        <title>Mucilaginibacter mali sp. nov.</title>
        <authorList>
            <person name="Kim H.S."/>
            <person name="Lee K.C."/>
            <person name="Suh M.K."/>
            <person name="Kim J.-S."/>
            <person name="Han K.-I."/>
            <person name="Eom M.K."/>
            <person name="Shin Y.K."/>
            <person name="Lee J.-S."/>
        </authorList>
    </citation>
    <scope>NUCLEOTIDE SEQUENCE [LARGE SCALE GENOMIC DNA]</scope>
    <source>
        <strain evidence="3 4">G2-14</strain>
    </source>
</reference>
<dbReference type="EMBL" id="CP054139">
    <property type="protein sequence ID" value="QKJ32987.1"/>
    <property type="molecule type" value="Genomic_DNA"/>
</dbReference>
<dbReference type="AlphaFoldDB" id="A0A7D4Q7F8"/>
<accession>A0A7D4Q7F8</accession>
<dbReference type="InterPro" id="IPR006015">
    <property type="entry name" value="Universal_stress_UspA"/>
</dbReference>
<dbReference type="PANTHER" id="PTHR46268">
    <property type="entry name" value="STRESS RESPONSE PROTEIN NHAX"/>
    <property type="match status" value="1"/>
</dbReference>
<organism evidence="3 4">
    <name type="scientific">Mucilaginibacter mali</name>
    <dbReference type="NCBI Taxonomy" id="2740462"/>
    <lineage>
        <taxon>Bacteria</taxon>
        <taxon>Pseudomonadati</taxon>
        <taxon>Bacteroidota</taxon>
        <taxon>Sphingobacteriia</taxon>
        <taxon>Sphingobacteriales</taxon>
        <taxon>Sphingobacteriaceae</taxon>
        <taxon>Mucilaginibacter</taxon>
    </lineage>
</organism>
<dbReference type="PRINTS" id="PR01438">
    <property type="entry name" value="UNVRSLSTRESS"/>
</dbReference>
<evidence type="ECO:0000313" key="3">
    <source>
        <dbReference type="EMBL" id="QKJ32987.1"/>
    </source>
</evidence>
<dbReference type="CDD" id="cd00293">
    <property type="entry name" value="USP-like"/>
    <property type="match status" value="1"/>
</dbReference>
<feature type="domain" description="UspA" evidence="2">
    <location>
        <begin position="1"/>
        <end position="146"/>
    </location>
</feature>
<gene>
    <name evidence="3" type="ORF">HQ865_25630</name>
</gene>
<evidence type="ECO:0000259" key="2">
    <source>
        <dbReference type="Pfam" id="PF00582"/>
    </source>
</evidence>
<comment type="similarity">
    <text evidence="1">Belongs to the universal stress protein A family.</text>
</comment>
<keyword evidence="4" id="KW-1185">Reference proteome</keyword>
<dbReference type="Proteomes" id="UP000505355">
    <property type="component" value="Chromosome"/>
</dbReference>
<evidence type="ECO:0000313" key="4">
    <source>
        <dbReference type="Proteomes" id="UP000505355"/>
    </source>
</evidence>
<dbReference type="Gene3D" id="3.40.50.12370">
    <property type="match status" value="1"/>
</dbReference>
<dbReference type="KEGG" id="mmab:HQ865_25630"/>
<evidence type="ECO:0000256" key="1">
    <source>
        <dbReference type="ARBA" id="ARBA00008791"/>
    </source>
</evidence>
<proteinExistence type="inferred from homology"/>
<dbReference type="InterPro" id="IPR006016">
    <property type="entry name" value="UspA"/>
</dbReference>
<dbReference type="Pfam" id="PF00582">
    <property type="entry name" value="Usp"/>
    <property type="match status" value="1"/>
</dbReference>
<name>A0A7D4Q7F8_9SPHI</name>
<dbReference type="PANTHER" id="PTHR46268:SF6">
    <property type="entry name" value="UNIVERSAL STRESS PROTEIN UP12"/>
    <property type="match status" value="1"/>
</dbReference>
<dbReference type="SUPFAM" id="SSF52402">
    <property type="entry name" value="Adenine nucleotide alpha hydrolases-like"/>
    <property type="match status" value="2"/>
</dbReference>